<comment type="similarity">
    <text evidence="2">Belongs to the precorrin methyltransferase family.</text>
</comment>
<dbReference type="GO" id="GO:0032259">
    <property type="term" value="P:methylation"/>
    <property type="evidence" value="ECO:0007669"/>
    <property type="project" value="UniProtKB-KW"/>
</dbReference>
<evidence type="ECO:0000256" key="9">
    <source>
        <dbReference type="ARBA" id="ARBA00023239"/>
    </source>
</evidence>
<feature type="domain" description="Tetrapyrrole methylase" evidence="16">
    <location>
        <begin position="196"/>
        <end position="406"/>
    </location>
</feature>
<dbReference type="InterPro" id="IPR003043">
    <property type="entry name" value="Uropor_MeTrfase_CS"/>
</dbReference>
<dbReference type="InterPro" id="IPR035996">
    <property type="entry name" value="4pyrrol_Methylase_sf"/>
</dbReference>
<dbReference type="PIRSF" id="PIRSF036426">
    <property type="entry name" value="Sirohaem_synth"/>
    <property type="match status" value="1"/>
</dbReference>
<dbReference type="SUPFAM" id="SSF51735">
    <property type="entry name" value="NAD(P)-binding Rossmann-fold domains"/>
    <property type="match status" value="1"/>
</dbReference>
<evidence type="ECO:0000256" key="5">
    <source>
        <dbReference type="ARBA" id="ARBA00022679"/>
    </source>
</evidence>
<dbReference type="SUPFAM" id="SSF75615">
    <property type="entry name" value="Siroheme synthase middle domains-like"/>
    <property type="match status" value="1"/>
</dbReference>
<keyword evidence="3" id="KW-0169">Cobalamin biosynthesis</keyword>
<dbReference type="Gene3D" id="3.40.50.720">
    <property type="entry name" value="NAD(P)-binding Rossmann-like Domain"/>
    <property type="match status" value="2"/>
</dbReference>
<evidence type="ECO:0000256" key="14">
    <source>
        <dbReference type="ARBA" id="ARBA00060548"/>
    </source>
</evidence>
<dbReference type="Pfam" id="PF00590">
    <property type="entry name" value="TP_methylase"/>
    <property type="match status" value="1"/>
</dbReference>
<comment type="pathway">
    <text evidence="14">Cofactor biosynthesis; adenosylcobalamin biosynthesis; precorrin-2 from uroporphyrinogen III: step 1/1.</text>
</comment>
<dbReference type="Pfam" id="PF13241">
    <property type="entry name" value="NAD_binding_7"/>
    <property type="match status" value="1"/>
</dbReference>
<evidence type="ECO:0000256" key="13">
    <source>
        <dbReference type="ARBA" id="ARBA00047561"/>
    </source>
</evidence>
<dbReference type="NCBIfam" id="NF004790">
    <property type="entry name" value="PRK06136.1"/>
    <property type="match status" value="1"/>
</dbReference>
<dbReference type="InterPro" id="IPR006367">
    <property type="entry name" value="Sirohaem_synthase_N"/>
</dbReference>
<dbReference type="RefSeq" id="WP_211846421.1">
    <property type="nucleotide sequence ID" value="NZ_JAAEDL010000008.1"/>
</dbReference>
<organism evidence="19 20">
    <name type="scientific">Neoroseomonas eburnea</name>
    <dbReference type="NCBI Taxonomy" id="1346889"/>
    <lineage>
        <taxon>Bacteria</taxon>
        <taxon>Pseudomonadati</taxon>
        <taxon>Pseudomonadota</taxon>
        <taxon>Alphaproteobacteria</taxon>
        <taxon>Acetobacterales</taxon>
        <taxon>Acetobacteraceae</taxon>
        <taxon>Neoroseomonas</taxon>
    </lineage>
</organism>
<dbReference type="EC" id="2.1.1.107" evidence="19"/>
<dbReference type="PROSITE" id="PS00839">
    <property type="entry name" value="SUMT_1"/>
    <property type="match status" value="1"/>
</dbReference>
<dbReference type="InterPro" id="IPR019478">
    <property type="entry name" value="Sirohaem_synthase_dimer_dom"/>
</dbReference>
<dbReference type="InterPro" id="IPR036291">
    <property type="entry name" value="NAD(P)-bd_dom_sf"/>
</dbReference>
<dbReference type="InterPro" id="IPR050161">
    <property type="entry name" value="Siro_Cobalamin_biosynth"/>
</dbReference>
<dbReference type="NCBIfam" id="TIGR01470">
    <property type="entry name" value="cysG_Nterm"/>
    <property type="match status" value="1"/>
</dbReference>
<dbReference type="GO" id="GO:0051287">
    <property type="term" value="F:NAD binding"/>
    <property type="evidence" value="ECO:0007669"/>
    <property type="project" value="InterPro"/>
</dbReference>
<accession>A0A9X9XB04</accession>
<evidence type="ECO:0000256" key="7">
    <source>
        <dbReference type="ARBA" id="ARBA00023002"/>
    </source>
</evidence>
<evidence type="ECO:0000313" key="20">
    <source>
        <dbReference type="Proteomes" id="UP001138709"/>
    </source>
</evidence>
<dbReference type="GO" id="GO:0043115">
    <property type="term" value="F:precorrin-2 dehydrogenase activity"/>
    <property type="evidence" value="ECO:0007669"/>
    <property type="project" value="UniProtKB-EC"/>
</dbReference>
<dbReference type="Gene3D" id="3.40.1010.10">
    <property type="entry name" value="Cobalt-precorrin-4 Transmethylase, Domain 1"/>
    <property type="match status" value="1"/>
</dbReference>
<evidence type="ECO:0000313" key="19">
    <source>
        <dbReference type="EMBL" id="MBR0680890.1"/>
    </source>
</evidence>
<dbReference type="GO" id="GO:0009236">
    <property type="term" value="P:cobalamin biosynthetic process"/>
    <property type="evidence" value="ECO:0007669"/>
    <property type="project" value="UniProtKB-KW"/>
</dbReference>
<dbReference type="Gene3D" id="3.30.950.10">
    <property type="entry name" value="Methyltransferase, Cobalt-precorrin-4 Transmethylase, Domain 2"/>
    <property type="match status" value="1"/>
</dbReference>
<evidence type="ECO:0000256" key="1">
    <source>
        <dbReference type="ARBA" id="ARBA00005010"/>
    </source>
</evidence>
<feature type="active site" description="Proton donor" evidence="15">
    <location>
        <position position="249"/>
    </location>
</feature>
<evidence type="ECO:0000256" key="10">
    <source>
        <dbReference type="ARBA" id="ARBA00023244"/>
    </source>
</evidence>
<evidence type="ECO:0000256" key="8">
    <source>
        <dbReference type="ARBA" id="ARBA00023027"/>
    </source>
</evidence>
<dbReference type="Gene3D" id="3.30.160.110">
    <property type="entry name" value="Siroheme synthase, domain 2"/>
    <property type="match status" value="1"/>
</dbReference>
<evidence type="ECO:0000256" key="4">
    <source>
        <dbReference type="ARBA" id="ARBA00022603"/>
    </source>
</evidence>
<evidence type="ECO:0000259" key="17">
    <source>
        <dbReference type="Pfam" id="PF10414"/>
    </source>
</evidence>
<dbReference type="FunFam" id="3.40.1010.10:FF:000001">
    <property type="entry name" value="Siroheme synthase"/>
    <property type="match status" value="1"/>
</dbReference>
<keyword evidence="7" id="KW-0560">Oxidoreductase</keyword>
<dbReference type="CDD" id="cd11642">
    <property type="entry name" value="SUMT"/>
    <property type="match status" value="1"/>
</dbReference>
<evidence type="ECO:0000256" key="2">
    <source>
        <dbReference type="ARBA" id="ARBA00005879"/>
    </source>
</evidence>
<keyword evidence="6" id="KW-0949">S-adenosyl-L-methionine</keyword>
<evidence type="ECO:0000256" key="6">
    <source>
        <dbReference type="ARBA" id="ARBA00022691"/>
    </source>
</evidence>
<comment type="caution">
    <text evidence="19">The sequence shown here is derived from an EMBL/GenBank/DDBJ whole genome shotgun (WGS) entry which is preliminary data.</text>
</comment>
<keyword evidence="20" id="KW-1185">Reference proteome</keyword>
<dbReference type="InterPro" id="IPR000878">
    <property type="entry name" value="4pyrrol_Mease"/>
</dbReference>
<keyword evidence="4 19" id="KW-0489">Methyltransferase</keyword>
<dbReference type="FunFam" id="3.30.950.10:FF:000001">
    <property type="entry name" value="Siroheme synthase"/>
    <property type="match status" value="1"/>
</dbReference>
<keyword evidence="5 19" id="KW-0808">Transferase</keyword>
<evidence type="ECO:0000256" key="12">
    <source>
        <dbReference type="ARBA" id="ARBA00025705"/>
    </source>
</evidence>
<dbReference type="InterPro" id="IPR014777">
    <property type="entry name" value="4pyrrole_Mease_sub1"/>
</dbReference>
<comment type="pathway">
    <text evidence="1">Porphyrin-containing compound metabolism; siroheme biosynthesis; sirohydrochlorin from precorrin-2: step 1/1.</text>
</comment>
<evidence type="ECO:0000256" key="11">
    <source>
        <dbReference type="ARBA" id="ARBA00023268"/>
    </source>
</evidence>
<dbReference type="InterPro" id="IPR014776">
    <property type="entry name" value="4pyrrole_Mease_sub2"/>
</dbReference>
<protein>
    <submittedName>
        <fullName evidence="19">Uroporphyrinogen-III C-methyltransferase</fullName>
        <ecNumber evidence="19">2.1.1.107</ecNumber>
    </submittedName>
</protein>
<dbReference type="Pfam" id="PF14824">
    <property type="entry name" value="Sirohm_synth_M"/>
    <property type="match status" value="1"/>
</dbReference>
<evidence type="ECO:0000259" key="18">
    <source>
        <dbReference type="Pfam" id="PF14824"/>
    </source>
</evidence>
<reference evidence="19" key="1">
    <citation type="submission" date="2020-01" db="EMBL/GenBank/DDBJ databases">
        <authorList>
            <person name="Rat A."/>
        </authorList>
    </citation>
    <scope>NUCLEOTIDE SEQUENCE</scope>
    <source>
        <strain evidence="19">LMG 31228</strain>
    </source>
</reference>
<dbReference type="InterPro" id="IPR028281">
    <property type="entry name" value="Sirohaem_synthase_central"/>
</dbReference>
<feature type="active site" description="Proton acceptor" evidence="15">
    <location>
        <position position="227"/>
    </location>
</feature>
<feature type="domain" description="Siroheme synthase central" evidence="18">
    <location>
        <begin position="98"/>
        <end position="124"/>
    </location>
</feature>
<feature type="domain" description="Sirohaem synthase dimerisation" evidence="17">
    <location>
        <begin position="129"/>
        <end position="186"/>
    </location>
</feature>
<gene>
    <name evidence="19" type="primary">cobA</name>
    <name evidence="19" type="ORF">GXW74_10355</name>
</gene>
<evidence type="ECO:0000256" key="3">
    <source>
        <dbReference type="ARBA" id="ARBA00022573"/>
    </source>
</evidence>
<sequence length="442" mass="45860">MRHFPAFLELSGRIALVLGSGEVAERKAEPLRRAGAAIRHAALFAPELLDGIALAIGADAPEAELRALSTAAQARGIPVNIVDRPELCSFIMPAIVDRDPVTIAIATGGAAPVLARMLRQRVEAVLPPGLGRLAALAHRFKDAVRRALPDLAARRRFLDRVLAGPVADLAHAGRMREAEAAFGRALAGSDATPPGMVHLVGAGPGAADLLTLRALRLLGEADVIVHDRLVPEAVLDMARRDAERIFVGKARANHCLPQEEINALLVRLARQGRRVVRLKGGDPFVFGRGGEEAAALAEAGIAHEVVPGITAALACAADAGIPLTHRDASRAVTFVTGHTREGRLDLDFAALARTGHTLAVYMGLTTLPALEEGLVAAGLDPSTPAAIIERGGTPGMRSLCGTLGSIVAEAPAWSSGGPALVLVGEVVAMGRTPHAFSAACAT</sequence>
<dbReference type="PANTHER" id="PTHR45790:SF3">
    <property type="entry name" value="S-ADENOSYL-L-METHIONINE-DEPENDENT UROPORPHYRINOGEN III METHYLTRANSFERASE, CHLOROPLASTIC"/>
    <property type="match status" value="1"/>
</dbReference>
<evidence type="ECO:0000256" key="15">
    <source>
        <dbReference type="PIRSR" id="PIRSR036426-1"/>
    </source>
</evidence>
<dbReference type="NCBIfam" id="NF007922">
    <property type="entry name" value="PRK10637.1"/>
    <property type="match status" value="1"/>
</dbReference>
<dbReference type="EMBL" id="JAAEDL010000008">
    <property type="protein sequence ID" value="MBR0680890.1"/>
    <property type="molecule type" value="Genomic_DNA"/>
</dbReference>
<comment type="pathway">
    <text evidence="12">Porphyrin-containing compound metabolism; siroheme biosynthesis; precorrin-2 from uroporphyrinogen III: step 1/1.</text>
</comment>
<dbReference type="Pfam" id="PF10414">
    <property type="entry name" value="CysG_dimeriser"/>
    <property type="match status" value="1"/>
</dbReference>
<dbReference type="GO" id="GO:0051266">
    <property type="term" value="F:sirohydrochlorin ferrochelatase activity"/>
    <property type="evidence" value="ECO:0007669"/>
    <property type="project" value="InterPro"/>
</dbReference>
<dbReference type="NCBIfam" id="TIGR01469">
    <property type="entry name" value="cobA_cysG_Cterm"/>
    <property type="match status" value="1"/>
</dbReference>
<keyword evidence="10" id="KW-0627">Porphyrin biosynthesis</keyword>
<keyword evidence="11" id="KW-0511">Multifunctional enzyme</keyword>
<dbReference type="GO" id="GO:0019354">
    <property type="term" value="P:siroheme biosynthetic process"/>
    <property type="evidence" value="ECO:0007669"/>
    <property type="project" value="InterPro"/>
</dbReference>
<reference evidence="19" key="2">
    <citation type="journal article" date="2021" name="Syst. Appl. Microbiol.">
        <title>Roseomonas hellenica sp. nov., isolated from roots of wild-growing Alkanna tinctoria.</title>
        <authorList>
            <person name="Rat A."/>
            <person name="Naranjo H.D."/>
            <person name="Lebbe L."/>
            <person name="Cnockaert M."/>
            <person name="Krigas N."/>
            <person name="Grigoriadou K."/>
            <person name="Maloupa E."/>
            <person name="Willems A."/>
        </authorList>
    </citation>
    <scope>NUCLEOTIDE SEQUENCE</scope>
    <source>
        <strain evidence="19">LMG 31228</strain>
    </source>
</reference>
<evidence type="ECO:0000259" key="16">
    <source>
        <dbReference type="Pfam" id="PF00590"/>
    </source>
</evidence>
<keyword evidence="8" id="KW-0520">NAD</keyword>
<dbReference type="GO" id="GO:0004851">
    <property type="term" value="F:uroporphyrin-III C-methyltransferase activity"/>
    <property type="evidence" value="ECO:0007669"/>
    <property type="project" value="UniProtKB-EC"/>
</dbReference>
<comment type="catalytic activity">
    <reaction evidence="13">
        <text>precorrin-2 + NAD(+) = sirohydrochlorin + NADH + 2 H(+)</text>
        <dbReference type="Rhea" id="RHEA:15613"/>
        <dbReference type="ChEBI" id="CHEBI:15378"/>
        <dbReference type="ChEBI" id="CHEBI:57540"/>
        <dbReference type="ChEBI" id="CHEBI:57945"/>
        <dbReference type="ChEBI" id="CHEBI:58351"/>
        <dbReference type="ChEBI" id="CHEBI:58827"/>
        <dbReference type="EC" id="1.3.1.76"/>
    </reaction>
</comment>
<dbReference type="Gene3D" id="1.10.8.210">
    <property type="entry name" value="Sirohaem synthase, dimerisation domain"/>
    <property type="match status" value="1"/>
</dbReference>
<dbReference type="InterPro" id="IPR012409">
    <property type="entry name" value="Sirohaem_synth"/>
</dbReference>
<dbReference type="Proteomes" id="UP001138709">
    <property type="component" value="Unassembled WGS sequence"/>
</dbReference>
<proteinExistence type="inferred from homology"/>
<name>A0A9X9XB04_9PROT</name>
<dbReference type="InterPro" id="IPR037115">
    <property type="entry name" value="Sirohaem_synt_dimer_dom_sf"/>
</dbReference>
<dbReference type="SUPFAM" id="SSF53790">
    <property type="entry name" value="Tetrapyrrole methylase"/>
    <property type="match status" value="1"/>
</dbReference>
<dbReference type="AlphaFoldDB" id="A0A9X9XB04"/>
<dbReference type="PANTHER" id="PTHR45790">
    <property type="entry name" value="SIROHEME SYNTHASE-RELATED"/>
    <property type="match status" value="1"/>
</dbReference>
<keyword evidence="9" id="KW-0456">Lyase</keyword>
<dbReference type="InterPro" id="IPR006366">
    <property type="entry name" value="CobA/CysG_C"/>
</dbReference>